<accession>A0A1X9MEI4</accession>
<gene>
    <name evidence="1" type="ORF">BkAM31D_19560</name>
</gene>
<keyword evidence="2" id="KW-1185">Reference proteome</keyword>
<protein>
    <submittedName>
        <fullName evidence="1">Uncharacterized protein</fullName>
    </submittedName>
</protein>
<dbReference type="STRING" id="199441.BkAM31D_19560"/>
<dbReference type="Proteomes" id="UP000193006">
    <property type="component" value="Chromosome"/>
</dbReference>
<sequence>MLVQTARTLKASGHLPKGTVPIPNGFMHNGWGAFLPPTAIVFLVEVMNYAYEGLDAEGTIKAIEDYHYPLAKKKNDQLFFNFSQGVDDIRGKKKRELFLEELESETERKKVLEQSGYYYPQTIRECIELGEKLGMIQRFKKEGTDYYDVTINPFPHIKHYLKGDEVERWRSAFNESEDAIH</sequence>
<name>A0A1X9MEI4_9BACI</name>
<dbReference type="Pfam" id="PF19508">
    <property type="entry name" value="DUF6042"/>
    <property type="match status" value="1"/>
</dbReference>
<organism evidence="1 2">
    <name type="scientific">Halalkalibacter krulwichiae</name>
    <dbReference type="NCBI Taxonomy" id="199441"/>
    <lineage>
        <taxon>Bacteria</taxon>
        <taxon>Bacillati</taxon>
        <taxon>Bacillota</taxon>
        <taxon>Bacilli</taxon>
        <taxon>Bacillales</taxon>
        <taxon>Bacillaceae</taxon>
        <taxon>Halalkalibacter</taxon>
    </lineage>
</organism>
<evidence type="ECO:0000313" key="1">
    <source>
        <dbReference type="EMBL" id="ARK31855.1"/>
    </source>
</evidence>
<dbReference type="KEGG" id="bkw:BkAM31D_19560"/>
<dbReference type="EMBL" id="CP020814">
    <property type="protein sequence ID" value="ARK31855.1"/>
    <property type="molecule type" value="Genomic_DNA"/>
</dbReference>
<reference evidence="1 2" key="1">
    <citation type="submission" date="2017-04" db="EMBL/GenBank/DDBJ databases">
        <title>Bacillus krulwichiae AM31D Genome sequencing and assembly.</title>
        <authorList>
            <person name="Krulwich T.A."/>
            <person name="Anastor L."/>
            <person name="Ehrlich R."/>
            <person name="Ehrlich G.D."/>
            <person name="Janto B."/>
        </authorList>
    </citation>
    <scope>NUCLEOTIDE SEQUENCE [LARGE SCALE GENOMIC DNA]</scope>
    <source>
        <strain evidence="1 2">AM31D</strain>
    </source>
</reference>
<dbReference type="InterPro" id="IPR046105">
    <property type="entry name" value="DUF6042"/>
</dbReference>
<dbReference type="RefSeq" id="WP_066156292.1">
    <property type="nucleotide sequence ID" value="NZ_CP020814.1"/>
</dbReference>
<dbReference type="AlphaFoldDB" id="A0A1X9MEI4"/>
<evidence type="ECO:0000313" key="2">
    <source>
        <dbReference type="Proteomes" id="UP000193006"/>
    </source>
</evidence>
<proteinExistence type="predicted"/>